<keyword evidence="2" id="KW-0472">Membrane</keyword>
<proteinExistence type="predicted"/>
<feature type="region of interest" description="Disordered" evidence="1">
    <location>
        <begin position="1119"/>
        <end position="1139"/>
    </location>
</feature>
<gene>
    <name evidence="4" type="ORF">BECKLFY1418B_GA0070995_11401</name>
</gene>
<dbReference type="SUPFAM" id="SSF52540">
    <property type="entry name" value="P-loop containing nucleoside triphosphate hydrolases"/>
    <property type="match status" value="1"/>
</dbReference>
<evidence type="ECO:0000256" key="2">
    <source>
        <dbReference type="SAM" id="Phobius"/>
    </source>
</evidence>
<reference evidence="4" key="1">
    <citation type="submission" date="2019-02" db="EMBL/GenBank/DDBJ databases">
        <authorList>
            <person name="Gruber-Vodicka R. H."/>
            <person name="Seah K. B. B."/>
        </authorList>
    </citation>
    <scope>NUCLEOTIDE SEQUENCE</scope>
    <source>
        <strain evidence="4">BECK_M7</strain>
    </source>
</reference>
<evidence type="ECO:0000259" key="3">
    <source>
        <dbReference type="Pfam" id="PF20703"/>
    </source>
</evidence>
<dbReference type="AlphaFoldDB" id="A0A450V378"/>
<feature type="transmembrane region" description="Helical" evidence="2">
    <location>
        <begin position="1076"/>
        <end position="1101"/>
    </location>
</feature>
<accession>A0A450V378</accession>
<evidence type="ECO:0000256" key="1">
    <source>
        <dbReference type="SAM" id="MobiDB-lite"/>
    </source>
</evidence>
<feature type="domain" description="Novel STAND NTPase 1" evidence="3">
    <location>
        <begin position="336"/>
        <end position="763"/>
    </location>
</feature>
<feature type="region of interest" description="Disordered" evidence="1">
    <location>
        <begin position="429"/>
        <end position="474"/>
    </location>
</feature>
<dbReference type="EMBL" id="CAADFF010000140">
    <property type="protein sequence ID" value="VFJ99257.1"/>
    <property type="molecule type" value="Genomic_DNA"/>
</dbReference>
<feature type="compositionally biased region" description="Basic and acidic residues" evidence="1">
    <location>
        <begin position="456"/>
        <end position="474"/>
    </location>
</feature>
<sequence>MRTIDISTLHSLVDVVSPLVRTEPERRAFVNSALEGNRELSKKIQWTGTGELFLLKFFQLLMEDANERDSTNTITAFLHAARDRLGSEHHRRIDEAVRSVEDSLTFEREPSDPGPPLPLKIFLASPGDVSHERQLAREVIGYIPYDPLLRERIDLKEIAWDTPGAQTPLFAATSPQTSVIRNLSPPSECDLVVVILWSRIGTPLNRHYHRTDNGGRYNSGTEWEYLDALNANRKQGTPDILVYRRTENPRIDVNDPKVHDAISQWQSVEEFFSGFNDADGSALGGYNPYKTPDEFRRQFESHLKAFIRQRLDARTQRPSVSVEAGGSPLEYWEGSPFPGLRAFTPDDAPIFFGRGRETDELLERLSHKQNRFIAVVGASGSGKSSLVAAGLIPRLLAGAMEGRMDWRWIRFTPGAQPFVAFANAIAPSSRQGTSSRHGLPGPSARDGNKQPGSREPASRDGFDEPSARDGKGMDDYDPGLAEALSLLESALHGSPSSTEWLVYIDQFEEFLTLTRPSLQGEFVEWLARLTTMPRVHVIVTLRADFYAGCVAWESLSKLLRTGSFPLSAPNMVALHEIITRPADRARLHFESGLPVKILEDTGSDPGSLALMAFALAELHAGRDDGGELTFESYDAFEGVQGVIGKRAEETMAALAPAVQDALSHVFRELVEVDDRGVVTRQRAPKPKVVLSPESDVLVTALTDARLLVSNVDSAGDSIIEVAHEALLRSWPRLAEWIDSCMEDLRQLRQVRIAVEEWVRRGKAEAFHWPEERRHLQAGMLHRLRPPVSEEEWQFLGDGLRKLEEMYQAVHQWISNGYKNGDLWPDEQQEELRKLVELVSVDLDEPEQRFINPDLRLLREIRLSALEWERQGLPEDGLWTEEKQTKARQVAKACSHPLNEIEALFVNGERILLRALRLESKNWVERGYRPEELWSGEKQAHVQEIAKKYGYELNEQEKHFITFDDTTLLRALSLESRNWVQRGYRKEELWSEKKQASAREVAEKHGYELNEEERLFITATNHKIQKNILLYKLAKPTPSAWKRFGLGLGVFLLDLIVTGMVTSIFDLDTSEPWWENIFAFFVIVPIPMYAIYLMISGIISGIKTAITYLRTQGRLEVGRRKSTVEQNRTTNVSDRHVEHE</sequence>
<dbReference type="InterPro" id="IPR049052">
    <property type="entry name" value="nSTAND1"/>
</dbReference>
<dbReference type="Gene3D" id="3.40.50.300">
    <property type="entry name" value="P-loop containing nucleotide triphosphate hydrolases"/>
    <property type="match status" value="1"/>
</dbReference>
<protein>
    <submittedName>
        <fullName evidence="4">AAA ATPase domain-containing protein</fullName>
    </submittedName>
</protein>
<organism evidence="4">
    <name type="scientific">Candidatus Kentrum sp. LFY</name>
    <dbReference type="NCBI Taxonomy" id="2126342"/>
    <lineage>
        <taxon>Bacteria</taxon>
        <taxon>Pseudomonadati</taxon>
        <taxon>Pseudomonadota</taxon>
        <taxon>Gammaproteobacteria</taxon>
        <taxon>Candidatus Kentrum</taxon>
    </lineage>
</organism>
<name>A0A450V378_9GAMM</name>
<keyword evidence="2" id="KW-1133">Transmembrane helix</keyword>
<keyword evidence="2" id="KW-0812">Transmembrane</keyword>
<dbReference type="InterPro" id="IPR027417">
    <property type="entry name" value="P-loop_NTPase"/>
</dbReference>
<feature type="transmembrane region" description="Helical" evidence="2">
    <location>
        <begin position="1043"/>
        <end position="1064"/>
    </location>
</feature>
<dbReference type="Pfam" id="PF20703">
    <property type="entry name" value="nSTAND1"/>
    <property type="match status" value="1"/>
</dbReference>
<evidence type="ECO:0000313" key="4">
    <source>
        <dbReference type="EMBL" id="VFJ99257.1"/>
    </source>
</evidence>